<dbReference type="InterPro" id="IPR010255">
    <property type="entry name" value="Haem_peroxidase_sf"/>
</dbReference>
<feature type="domain" description="YqaJ viral recombinase" evidence="1">
    <location>
        <begin position="85"/>
        <end position="170"/>
    </location>
</feature>
<comment type="caution">
    <text evidence="2">The sequence shown here is derived from an EMBL/GenBank/DDBJ whole genome shotgun (WGS) entry which is preliminary data.</text>
</comment>
<reference evidence="2" key="1">
    <citation type="submission" date="2023-07" db="EMBL/GenBank/DDBJ databases">
        <title>Chromosome-level genome assembly of Artemia franciscana.</title>
        <authorList>
            <person name="Jo E."/>
        </authorList>
    </citation>
    <scope>NUCLEOTIDE SEQUENCE</scope>
    <source>
        <tissue evidence="2">Whole body</tissue>
    </source>
</reference>
<dbReference type="Gene3D" id="1.10.640.10">
    <property type="entry name" value="Haem peroxidase domain superfamily, animal type"/>
    <property type="match status" value="1"/>
</dbReference>
<evidence type="ECO:0000313" key="3">
    <source>
        <dbReference type="Proteomes" id="UP001187531"/>
    </source>
</evidence>
<dbReference type="PANTHER" id="PTHR46609">
    <property type="entry name" value="EXONUCLEASE, PHAGE-TYPE/RECB, C-TERMINAL DOMAIN-CONTAINING PROTEIN"/>
    <property type="match status" value="1"/>
</dbReference>
<dbReference type="PROSITE" id="PS50292">
    <property type="entry name" value="PEROXIDASE_3"/>
    <property type="match status" value="1"/>
</dbReference>
<dbReference type="AlphaFoldDB" id="A0AA88HPV7"/>
<proteinExistence type="predicted"/>
<dbReference type="InterPro" id="IPR011604">
    <property type="entry name" value="PDDEXK-like_dom_sf"/>
</dbReference>
<dbReference type="SUPFAM" id="SSF52980">
    <property type="entry name" value="Restriction endonuclease-like"/>
    <property type="match status" value="1"/>
</dbReference>
<dbReference type="Pfam" id="PF03098">
    <property type="entry name" value="An_peroxidase"/>
    <property type="match status" value="1"/>
</dbReference>
<dbReference type="GO" id="GO:0020037">
    <property type="term" value="F:heme binding"/>
    <property type="evidence" value="ECO:0007669"/>
    <property type="project" value="InterPro"/>
</dbReference>
<gene>
    <name evidence="2" type="ORF">QYM36_008758</name>
</gene>
<dbReference type="Gene3D" id="3.90.320.10">
    <property type="match status" value="1"/>
</dbReference>
<dbReference type="Proteomes" id="UP001187531">
    <property type="component" value="Unassembled WGS sequence"/>
</dbReference>
<dbReference type="InterPro" id="IPR019791">
    <property type="entry name" value="Haem_peroxidase_animal"/>
</dbReference>
<feature type="non-terminal residue" evidence="2">
    <location>
        <position position="1"/>
    </location>
</feature>
<dbReference type="GO" id="GO:0006979">
    <property type="term" value="P:response to oxidative stress"/>
    <property type="evidence" value="ECO:0007669"/>
    <property type="project" value="InterPro"/>
</dbReference>
<dbReference type="PANTHER" id="PTHR46609:SF8">
    <property type="entry name" value="YQAJ VIRAL RECOMBINASE DOMAIN-CONTAINING PROTEIN"/>
    <property type="match status" value="1"/>
</dbReference>
<keyword evidence="3" id="KW-1185">Reference proteome</keyword>
<dbReference type="InterPro" id="IPR051703">
    <property type="entry name" value="NF-kappa-B_Signaling_Reg"/>
</dbReference>
<dbReference type="InterPro" id="IPR011335">
    <property type="entry name" value="Restrct_endonuc-II-like"/>
</dbReference>
<dbReference type="SUPFAM" id="SSF48113">
    <property type="entry name" value="Heme-dependent peroxidases"/>
    <property type="match status" value="1"/>
</dbReference>
<evidence type="ECO:0000259" key="1">
    <source>
        <dbReference type="Pfam" id="PF09588"/>
    </source>
</evidence>
<sequence length="446" mass="50453">MRKSRLRALKKRARKSMTCRNEILKQKKVNEPDGKYGPNATTPDLAAVDFEIMKSAFLQRLECSTEQIQEIEAATRLQGEDDGSWSAVRRDRITASWAGTIAKRRTKIVTPLVQKLLYAPSKVTKAMIYGHTFEPVAAKKFEESIRFKVERCGFFVHYEHGFIGASPDYLQATVAPIGKGKISKLDVERAIEESRISVLSRFAGTFQFDARFSSMVAKNVTVAGLIAEEATRLLVTRHKLTKDEVLNQLGSFSIASVDEGDCPVEDNLPCRPQKYRSHDSFCNNVQNPRWGSAIAPYGRLLPPDFSDEGKAWNALLNKILNETYACSYVHTAKRNARSYSLLNKTYALSYVHTAKINARSYDLLNKTYVRSYVHTAKRNGRSYGLLNKTYARSYVHTAKRNACSYGLLNKTYARSYGLLNKTYAHSYGLLNKIYTRSYVHTAKRNA</sequence>
<dbReference type="InterPro" id="IPR037120">
    <property type="entry name" value="Haem_peroxidase_sf_animal"/>
</dbReference>
<name>A0AA88HPV7_ARTSF</name>
<dbReference type="GO" id="GO:0004601">
    <property type="term" value="F:peroxidase activity"/>
    <property type="evidence" value="ECO:0007669"/>
    <property type="project" value="InterPro"/>
</dbReference>
<organism evidence="2 3">
    <name type="scientific">Artemia franciscana</name>
    <name type="common">Brine shrimp</name>
    <name type="synonym">Artemia sanfranciscana</name>
    <dbReference type="NCBI Taxonomy" id="6661"/>
    <lineage>
        <taxon>Eukaryota</taxon>
        <taxon>Metazoa</taxon>
        <taxon>Ecdysozoa</taxon>
        <taxon>Arthropoda</taxon>
        <taxon>Crustacea</taxon>
        <taxon>Branchiopoda</taxon>
        <taxon>Anostraca</taxon>
        <taxon>Artemiidae</taxon>
        <taxon>Artemia</taxon>
    </lineage>
</organism>
<evidence type="ECO:0000313" key="2">
    <source>
        <dbReference type="EMBL" id="KAK2714304.1"/>
    </source>
</evidence>
<dbReference type="EMBL" id="JAVRJZ010000013">
    <property type="protein sequence ID" value="KAK2714304.1"/>
    <property type="molecule type" value="Genomic_DNA"/>
</dbReference>
<accession>A0AA88HPV7</accession>
<protein>
    <recommendedName>
        <fullName evidence="1">YqaJ viral recombinase domain-containing protein</fullName>
    </recommendedName>
</protein>
<dbReference type="Pfam" id="PF09588">
    <property type="entry name" value="YqaJ"/>
    <property type="match status" value="1"/>
</dbReference>
<dbReference type="GO" id="GO:0006281">
    <property type="term" value="P:DNA repair"/>
    <property type="evidence" value="ECO:0007669"/>
    <property type="project" value="UniProtKB-ARBA"/>
</dbReference>
<dbReference type="InterPro" id="IPR019080">
    <property type="entry name" value="YqaJ_viral_recombinase"/>
</dbReference>